<proteinExistence type="inferred from homology"/>
<dbReference type="Gene3D" id="3.40.50.10810">
    <property type="entry name" value="Tandem AAA-ATPase domain"/>
    <property type="match status" value="1"/>
</dbReference>
<dbReference type="SUPFAM" id="SSF52540">
    <property type="entry name" value="P-loop containing nucleoside triphosphate hydrolases"/>
    <property type="match status" value="2"/>
</dbReference>
<evidence type="ECO:0000256" key="7">
    <source>
        <dbReference type="ARBA" id="ARBA00022801"/>
    </source>
</evidence>
<dbReference type="InterPro" id="IPR013083">
    <property type="entry name" value="Znf_RING/FYVE/PHD"/>
</dbReference>
<accession>A0AAD7V018</accession>
<dbReference type="GO" id="GO:0008270">
    <property type="term" value="F:zinc ion binding"/>
    <property type="evidence" value="ECO:0007669"/>
    <property type="project" value="UniProtKB-KW"/>
</dbReference>
<keyword evidence="6 13" id="KW-0863">Zinc-finger</keyword>
<keyword evidence="5" id="KW-0227">DNA damage</keyword>
<protein>
    <recommendedName>
        <fullName evidence="20">Dna repair protein rad5</fullName>
    </recommendedName>
</protein>
<dbReference type="GO" id="GO:0005634">
    <property type="term" value="C:nucleus"/>
    <property type="evidence" value="ECO:0007669"/>
    <property type="project" value="UniProtKB-SubCell"/>
</dbReference>
<evidence type="ECO:0000256" key="8">
    <source>
        <dbReference type="ARBA" id="ARBA00022806"/>
    </source>
</evidence>
<dbReference type="InterPro" id="IPR017907">
    <property type="entry name" value="Znf_RING_CS"/>
</dbReference>
<keyword evidence="3" id="KW-0479">Metal-binding</keyword>
<comment type="caution">
    <text evidence="18">The sequence shown here is derived from an EMBL/GenBank/DDBJ whole genome shotgun (WGS) entry which is preliminary data.</text>
</comment>
<dbReference type="PANTHER" id="PTHR45626">
    <property type="entry name" value="TRANSCRIPTION TERMINATION FACTOR 2-RELATED"/>
    <property type="match status" value="1"/>
</dbReference>
<dbReference type="InterPro" id="IPR014905">
    <property type="entry name" value="HIRAN"/>
</dbReference>
<dbReference type="GO" id="GO:0008094">
    <property type="term" value="F:ATP-dependent activity, acting on DNA"/>
    <property type="evidence" value="ECO:0007669"/>
    <property type="project" value="TreeGrafter"/>
</dbReference>
<dbReference type="SMART" id="SM00184">
    <property type="entry name" value="RING"/>
    <property type="match status" value="1"/>
</dbReference>
<evidence type="ECO:0000259" key="15">
    <source>
        <dbReference type="PROSITE" id="PS50089"/>
    </source>
</evidence>
<dbReference type="InterPro" id="IPR000330">
    <property type="entry name" value="SNF2_N"/>
</dbReference>
<evidence type="ECO:0000256" key="9">
    <source>
        <dbReference type="ARBA" id="ARBA00022833"/>
    </source>
</evidence>
<dbReference type="InterPro" id="IPR049730">
    <property type="entry name" value="SNF2/RAD54-like_C"/>
</dbReference>
<dbReference type="Gene3D" id="3.30.40.10">
    <property type="entry name" value="Zinc/RING finger domain, C3HC4 (zinc finger)"/>
    <property type="match status" value="1"/>
</dbReference>
<dbReference type="InterPro" id="IPR050628">
    <property type="entry name" value="SNF2_RAD54_helicase_TF"/>
</dbReference>
<evidence type="ECO:0000256" key="12">
    <source>
        <dbReference type="ARBA" id="ARBA00023242"/>
    </source>
</evidence>
<dbReference type="GO" id="GO:0003676">
    <property type="term" value="F:nucleic acid binding"/>
    <property type="evidence" value="ECO:0007669"/>
    <property type="project" value="InterPro"/>
</dbReference>
<dbReference type="GeneID" id="83215040"/>
<sequence length="1032" mass="117079">MSEKRPFFEDQSFTTPSPQQKIPRVEAATDELPQPDTTEPDIPLPSLTQPPPPPLVQQQHSQLPLFRSIVGDEQTDAELNNLLNICNGDLQMAINAYYSKKDTSTSTTTTTTTTTTAAAAPSPDLLYFGDAIIKGWSTMSGKCPVKEGDAVILERSKQVEESGSRFGRYGKRRENTIVRFSSESGREIGRVDTSEARYISKLLDLGICAFRASIVICPYHLSTANDIFLHVQCYFTTKAFDNEPIMTGSPDHDDERSYKDRTLALLSIMRKTNLKATKSTVRRINMKTGVDDDETYDMITQSIANGSFMTRQPKEDEEDPDAPEEKEVSNEQLDMIYGKAQFYDDQISPMENPETMAIELKPYQKRALAWMVDIESHKEADEMRRMHPLWEQYELSQGENGADAPRHFYFNPYNGKLTLEFPETDSQERGGILADEMGLGKTIEILSLIHQNRYIPNITAIPSDPQASPTTLVVCPMTLLAQWRDELTRASKPGSIRVEVYYGESKGANTIDQLCRWDGMAPDVLVTTYHTVMADWNSVDSFLYKVSFWRVVLDEAHTIKNRLSKTSQACCALKSTRRWAVTGTPIQNKLDDLFSLVRFLKHEPWANYTFWRTFISIPFEKKNIHALSVVKAVLEPIVLRRTKNMTDTYGNPMVPLPPREINIEYLDFSPPEQDIYDSLQADSKTKFAHFCAAGKILSNYASIFQLLMRLRQVTCHPYLVLRKNDDNIQTKDGGITTLDSLIERYSSQGDYSMSVLKKLMAKQSGETVEDSEADECPLCLDVADSKIMLPCMHMFCRECLMTYFERKEAKGEAYECPSCRKQVEQADLLEITNTTNTSGDDDASTSLDIRQAVGGYRSSAKIDAMIRHIRDYRKEKHKTVVFSQFTGFLDLIELALKKEGFSFVRLDGSLSQSQRENVLAEFANPNNKVNILLISLRAGGVGLNLTCATRILMMDPWWNYAVEAQAIDRVHRLGQEKPVVVTRFIMRGTVEEKILAIQNRKHELINQLYSSKEDAKAQKINDLRLLFDTTQE</sequence>
<dbReference type="Pfam" id="PF00176">
    <property type="entry name" value="SNF2-rel_dom"/>
    <property type="match status" value="1"/>
</dbReference>
<feature type="domain" description="Helicase C-terminal" evidence="17">
    <location>
        <begin position="861"/>
        <end position="1024"/>
    </location>
</feature>
<evidence type="ECO:0000313" key="18">
    <source>
        <dbReference type="EMBL" id="KAJ8656784.1"/>
    </source>
</evidence>
<feature type="domain" description="RING-type" evidence="15">
    <location>
        <begin position="776"/>
        <end position="820"/>
    </location>
</feature>
<name>A0AAD7V018_9FUNG</name>
<dbReference type="CDD" id="cd16449">
    <property type="entry name" value="RING-HC"/>
    <property type="match status" value="1"/>
</dbReference>
<keyword evidence="9" id="KW-0862">Zinc</keyword>
<evidence type="ECO:0000256" key="6">
    <source>
        <dbReference type="ARBA" id="ARBA00022771"/>
    </source>
</evidence>
<dbReference type="InterPro" id="IPR027417">
    <property type="entry name" value="P-loop_NTPase"/>
</dbReference>
<feature type="domain" description="Helicase ATP-binding" evidence="16">
    <location>
        <begin position="422"/>
        <end position="603"/>
    </location>
</feature>
<dbReference type="SMART" id="SM00487">
    <property type="entry name" value="DEXDc"/>
    <property type="match status" value="1"/>
</dbReference>
<dbReference type="PROSITE" id="PS51192">
    <property type="entry name" value="HELICASE_ATP_BIND_1"/>
    <property type="match status" value="1"/>
</dbReference>
<dbReference type="Gene3D" id="3.40.50.300">
    <property type="entry name" value="P-loop containing nucleotide triphosphate hydrolases"/>
    <property type="match status" value="2"/>
</dbReference>
<dbReference type="SUPFAM" id="SSF57850">
    <property type="entry name" value="RING/U-box"/>
    <property type="match status" value="1"/>
</dbReference>
<dbReference type="InterPro" id="IPR038718">
    <property type="entry name" value="SNF2-like_sf"/>
</dbReference>
<dbReference type="Pfam" id="PF13639">
    <property type="entry name" value="zf-RING_2"/>
    <property type="match status" value="1"/>
</dbReference>
<dbReference type="SMART" id="SM00490">
    <property type="entry name" value="HELICc"/>
    <property type="match status" value="1"/>
</dbReference>
<keyword evidence="11" id="KW-0234">DNA repair</keyword>
<dbReference type="PROSITE" id="PS50089">
    <property type="entry name" value="ZF_RING_2"/>
    <property type="match status" value="1"/>
</dbReference>
<feature type="compositionally biased region" description="Polar residues" evidence="14">
    <location>
        <begin position="11"/>
        <end position="20"/>
    </location>
</feature>
<dbReference type="PROSITE" id="PS00518">
    <property type="entry name" value="ZF_RING_1"/>
    <property type="match status" value="1"/>
</dbReference>
<keyword evidence="19" id="KW-1185">Reference proteome</keyword>
<feature type="region of interest" description="Disordered" evidence="14">
    <location>
        <begin position="1"/>
        <end position="58"/>
    </location>
</feature>
<dbReference type="PANTHER" id="PTHR45626:SF22">
    <property type="entry name" value="DNA REPAIR PROTEIN RAD5"/>
    <property type="match status" value="1"/>
</dbReference>
<keyword evidence="4" id="KW-0547">Nucleotide-binding</keyword>
<feature type="region of interest" description="Disordered" evidence="14">
    <location>
        <begin position="305"/>
        <end position="328"/>
    </location>
</feature>
<evidence type="ECO:0000256" key="2">
    <source>
        <dbReference type="ARBA" id="ARBA00007025"/>
    </source>
</evidence>
<reference evidence="18 19" key="1">
    <citation type="submission" date="2023-03" db="EMBL/GenBank/DDBJ databases">
        <title>Genome sequence of Lichtheimia ornata CBS 291.66.</title>
        <authorList>
            <person name="Mohabir J.T."/>
            <person name="Shea T.P."/>
            <person name="Kurbessoian T."/>
            <person name="Berby B."/>
            <person name="Fontaine J."/>
            <person name="Livny J."/>
            <person name="Gnirke A."/>
            <person name="Stajich J.E."/>
            <person name="Cuomo C.A."/>
        </authorList>
    </citation>
    <scope>NUCLEOTIDE SEQUENCE [LARGE SCALE GENOMIC DNA]</scope>
    <source>
        <strain evidence="18">CBS 291.66</strain>
    </source>
</reference>
<keyword evidence="7" id="KW-0378">Hydrolase</keyword>
<dbReference type="InterPro" id="IPR001650">
    <property type="entry name" value="Helicase_C-like"/>
</dbReference>
<dbReference type="GO" id="GO:0016818">
    <property type="term" value="F:hydrolase activity, acting on acid anhydrides, in phosphorus-containing anhydrides"/>
    <property type="evidence" value="ECO:0007669"/>
    <property type="project" value="InterPro"/>
</dbReference>
<evidence type="ECO:0000313" key="19">
    <source>
        <dbReference type="Proteomes" id="UP001234581"/>
    </source>
</evidence>
<dbReference type="CDD" id="cd18793">
    <property type="entry name" value="SF2_C_SNF"/>
    <property type="match status" value="1"/>
</dbReference>
<comment type="similarity">
    <text evidence="2">Belongs to the SNF2/RAD54 helicase family.</text>
</comment>
<evidence type="ECO:0000256" key="3">
    <source>
        <dbReference type="ARBA" id="ARBA00022723"/>
    </source>
</evidence>
<evidence type="ECO:0000256" key="13">
    <source>
        <dbReference type="PROSITE-ProRule" id="PRU00175"/>
    </source>
</evidence>
<evidence type="ECO:0000256" key="4">
    <source>
        <dbReference type="ARBA" id="ARBA00022741"/>
    </source>
</evidence>
<evidence type="ECO:0000256" key="1">
    <source>
        <dbReference type="ARBA" id="ARBA00004123"/>
    </source>
</evidence>
<evidence type="ECO:0000256" key="14">
    <source>
        <dbReference type="SAM" id="MobiDB-lite"/>
    </source>
</evidence>
<keyword evidence="10" id="KW-0067">ATP-binding</keyword>
<dbReference type="PROSITE" id="PS51194">
    <property type="entry name" value="HELICASE_CTER"/>
    <property type="match status" value="1"/>
</dbReference>
<dbReference type="Proteomes" id="UP001234581">
    <property type="component" value="Unassembled WGS sequence"/>
</dbReference>
<dbReference type="Pfam" id="PF00271">
    <property type="entry name" value="Helicase_C"/>
    <property type="match status" value="1"/>
</dbReference>
<evidence type="ECO:0000256" key="11">
    <source>
        <dbReference type="ARBA" id="ARBA00023204"/>
    </source>
</evidence>
<keyword evidence="12" id="KW-0539">Nucleus</keyword>
<evidence type="ECO:0000256" key="5">
    <source>
        <dbReference type="ARBA" id="ARBA00022763"/>
    </source>
</evidence>
<gene>
    <name evidence="18" type="ORF">O0I10_007632</name>
</gene>
<evidence type="ECO:0000259" key="16">
    <source>
        <dbReference type="PROSITE" id="PS51192"/>
    </source>
</evidence>
<dbReference type="RefSeq" id="XP_058341697.1">
    <property type="nucleotide sequence ID" value="XM_058487646.1"/>
</dbReference>
<evidence type="ECO:0000259" key="17">
    <source>
        <dbReference type="PROSITE" id="PS51194"/>
    </source>
</evidence>
<dbReference type="SMART" id="SM00910">
    <property type="entry name" value="HIRAN"/>
    <property type="match status" value="1"/>
</dbReference>
<dbReference type="InterPro" id="IPR001841">
    <property type="entry name" value="Znf_RING"/>
</dbReference>
<organism evidence="18 19">
    <name type="scientific">Lichtheimia ornata</name>
    <dbReference type="NCBI Taxonomy" id="688661"/>
    <lineage>
        <taxon>Eukaryota</taxon>
        <taxon>Fungi</taxon>
        <taxon>Fungi incertae sedis</taxon>
        <taxon>Mucoromycota</taxon>
        <taxon>Mucoromycotina</taxon>
        <taxon>Mucoromycetes</taxon>
        <taxon>Mucorales</taxon>
        <taxon>Lichtheimiaceae</taxon>
        <taxon>Lichtheimia</taxon>
    </lineage>
</organism>
<evidence type="ECO:0000256" key="10">
    <source>
        <dbReference type="ARBA" id="ARBA00022840"/>
    </source>
</evidence>
<keyword evidence="8" id="KW-0347">Helicase</keyword>
<dbReference type="InterPro" id="IPR014001">
    <property type="entry name" value="Helicase_ATP-bd"/>
</dbReference>
<dbReference type="CDD" id="cd18008">
    <property type="entry name" value="DEXDc_SHPRH-like"/>
    <property type="match status" value="1"/>
</dbReference>
<dbReference type="GO" id="GO:0005524">
    <property type="term" value="F:ATP binding"/>
    <property type="evidence" value="ECO:0007669"/>
    <property type="project" value="UniProtKB-KW"/>
</dbReference>
<dbReference type="EMBL" id="JARTCD010000037">
    <property type="protein sequence ID" value="KAJ8656784.1"/>
    <property type="molecule type" value="Genomic_DNA"/>
</dbReference>
<evidence type="ECO:0008006" key="20">
    <source>
        <dbReference type="Google" id="ProtNLM"/>
    </source>
</evidence>
<dbReference type="AlphaFoldDB" id="A0AAD7V018"/>
<comment type="subcellular location">
    <subcellularLocation>
        <location evidence="1">Nucleus</location>
    </subcellularLocation>
</comment>
<dbReference type="GO" id="GO:0006281">
    <property type="term" value="P:DNA repair"/>
    <property type="evidence" value="ECO:0007669"/>
    <property type="project" value="UniProtKB-KW"/>
</dbReference>
<dbReference type="GO" id="GO:0004386">
    <property type="term" value="F:helicase activity"/>
    <property type="evidence" value="ECO:0007669"/>
    <property type="project" value="UniProtKB-KW"/>
</dbReference>
<dbReference type="Pfam" id="PF08797">
    <property type="entry name" value="HIRAN"/>
    <property type="match status" value="1"/>
</dbReference>